<evidence type="ECO:0000256" key="1">
    <source>
        <dbReference type="ARBA" id="ARBA00004651"/>
    </source>
</evidence>
<evidence type="ECO:0000256" key="3">
    <source>
        <dbReference type="ARBA" id="ARBA00022692"/>
    </source>
</evidence>
<keyword evidence="3 6" id="KW-0812">Transmembrane</keyword>
<evidence type="ECO:0000256" key="6">
    <source>
        <dbReference type="SAM" id="Phobius"/>
    </source>
</evidence>
<name>A0ABW3L559_9BACI</name>
<feature type="transmembrane region" description="Helical" evidence="6">
    <location>
        <begin position="61"/>
        <end position="80"/>
    </location>
</feature>
<keyword evidence="4 6" id="KW-1133">Transmembrane helix</keyword>
<gene>
    <name evidence="8" type="ORF">ACFQ2J_15760</name>
</gene>
<feature type="domain" description="Type II secretion system protein GspF" evidence="7">
    <location>
        <begin position="125"/>
        <end position="248"/>
    </location>
</feature>
<comment type="caution">
    <text evidence="8">The sequence shown here is derived from an EMBL/GenBank/DDBJ whole genome shotgun (WGS) entry which is preliminary data.</text>
</comment>
<feature type="transmembrane region" description="Helical" evidence="6">
    <location>
        <begin position="86"/>
        <end position="106"/>
    </location>
</feature>
<evidence type="ECO:0000256" key="5">
    <source>
        <dbReference type="ARBA" id="ARBA00023136"/>
    </source>
</evidence>
<evidence type="ECO:0000256" key="4">
    <source>
        <dbReference type="ARBA" id="ARBA00022989"/>
    </source>
</evidence>
<proteinExistence type="predicted"/>
<dbReference type="RefSeq" id="WP_386062712.1">
    <property type="nucleotide sequence ID" value="NZ_JBHTKL010000006.1"/>
</dbReference>
<dbReference type="EMBL" id="JBHTKL010000006">
    <property type="protein sequence ID" value="MFD1020644.1"/>
    <property type="molecule type" value="Genomic_DNA"/>
</dbReference>
<dbReference type="PANTHER" id="PTHR35007:SF1">
    <property type="entry name" value="PILUS ASSEMBLY PROTEIN"/>
    <property type="match status" value="1"/>
</dbReference>
<feature type="transmembrane region" description="Helical" evidence="6">
    <location>
        <begin position="263"/>
        <end position="284"/>
    </location>
</feature>
<reference evidence="9" key="1">
    <citation type="journal article" date="2019" name="Int. J. Syst. Evol. Microbiol.">
        <title>The Global Catalogue of Microorganisms (GCM) 10K type strain sequencing project: providing services to taxonomists for standard genome sequencing and annotation.</title>
        <authorList>
            <consortium name="The Broad Institute Genomics Platform"/>
            <consortium name="The Broad Institute Genome Sequencing Center for Infectious Disease"/>
            <person name="Wu L."/>
            <person name="Ma J."/>
        </authorList>
    </citation>
    <scope>NUCLEOTIDE SEQUENCE [LARGE SCALE GENOMIC DNA]</scope>
    <source>
        <strain evidence="9">CCUG 56607</strain>
    </source>
</reference>
<evidence type="ECO:0000313" key="9">
    <source>
        <dbReference type="Proteomes" id="UP001596990"/>
    </source>
</evidence>
<dbReference type="Proteomes" id="UP001596990">
    <property type="component" value="Unassembled WGS sequence"/>
</dbReference>
<sequence length="292" mass="33094">MKKRVMKKRIDPYVVKVKKQKAPKKRTNGSISFIKKLGDQFNGIRFILSWNTSLKQAKSPLSAGEFFLFRLLTCLALFLLAFNYGVHPLLCIPFALIGYYLPVFYLKRKIEKRLARCSQQLADALGTMSNSMRAGFSFMQAMKLIADDYPDPIGTEFEKTLKDIQYGRSMEDAFTRLLERLPDKELEITIQAMLIQRSSGGNLAVLLETVQQTISGRIQLKDEIRALTAQGKMSTWIITGLPIVLAIYLKLVNPSYFNQLVDHPLGIVMLAMGCIGIILGWFMLSKIARIEV</sequence>
<evidence type="ECO:0000313" key="8">
    <source>
        <dbReference type="EMBL" id="MFD1020644.1"/>
    </source>
</evidence>
<keyword evidence="9" id="KW-1185">Reference proteome</keyword>
<comment type="subcellular location">
    <subcellularLocation>
        <location evidence="1">Cell membrane</location>
        <topology evidence="1">Multi-pass membrane protein</topology>
    </subcellularLocation>
</comment>
<dbReference type="Pfam" id="PF00482">
    <property type="entry name" value="T2SSF"/>
    <property type="match status" value="1"/>
</dbReference>
<evidence type="ECO:0000259" key="7">
    <source>
        <dbReference type="Pfam" id="PF00482"/>
    </source>
</evidence>
<evidence type="ECO:0000256" key="2">
    <source>
        <dbReference type="ARBA" id="ARBA00022475"/>
    </source>
</evidence>
<keyword evidence="5 6" id="KW-0472">Membrane</keyword>
<keyword evidence="2" id="KW-1003">Cell membrane</keyword>
<dbReference type="Gene3D" id="1.20.81.30">
    <property type="entry name" value="Type II secretion system (T2SS), domain F"/>
    <property type="match status" value="1"/>
</dbReference>
<dbReference type="PANTHER" id="PTHR35007">
    <property type="entry name" value="INTEGRAL MEMBRANE PROTEIN-RELATED"/>
    <property type="match status" value="1"/>
</dbReference>
<dbReference type="InterPro" id="IPR042094">
    <property type="entry name" value="T2SS_GspF_sf"/>
</dbReference>
<feature type="transmembrane region" description="Helical" evidence="6">
    <location>
        <begin position="233"/>
        <end position="251"/>
    </location>
</feature>
<protein>
    <submittedName>
        <fullName evidence="8">Type II secretion system F family protein</fullName>
    </submittedName>
</protein>
<dbReference type="InterPro" id="IPR018076">
    <property type="entry name" value="T2SS_GspF_dom"/>
</dbReference>
<accession>A0ABW3L559</accession>
<organism evidence="8 9">
    <name type="scientific">Thalassobacillus hwangdonensis</name>
    <dbReference type="NCBI Taxonomy" id="546108"/>
    <lineage>
        <taxon>Bacteria</taxon>
        <taxon>Bacillati</taxon>
        <taxon>Bacillota</taxon>
        <taxon>Bacilli</taxon>
        <taxon>Bacillales</taxon>
        <taxon>Bacillaceae</taxon>
        <taxon>Thalassobacillus</taxon>
    </lineage>
</organism>